<keyword evidence="4" id="KW-1185">Reference proteome</keyword>
<gene>
    <name evidence="3" type="ORF">PSON_ATCC_30995.1.T0180102</name>
</gene>
<dbReference type="InterPro" id="IPR004241">
    <property type="entry name" value="Atg8-like"/>
</dbReference>
<keyword evidence="1" id="KW-0449">Lipoprotein</keyword>
<dbReference type="AlphaFoldDB" id="A0A8S1L8H4"/>
<feature type="lipid moiety-binding region" description="Phosphatidylserine amidated glycine; alternate" evidence="1">
    <location>
        <position position="122"/>
    </location>
</feature>
<evidence type="ECO:0000313" key="4">
    <source>
        <dbReference type="Proteomes" id="UP000692954"/>
    </source>
</evidence>
<dbReference type="Pfam" id="PF02991">
    <property type="entry name" value="ATG8"/>
    <property type="match status" value="1"/>
</dbReference>
<evidence type="ECO:0000256" key="1">
    <source>
        <dbReference type="PIRSR" id="PIRSR604241-50"/>
    </source>
</evidence>
<organism evidence="3 4">
    <name type="scientific">Paramecium sonneborni</name>
    <dbReference type="NCBI Taxonomy" id="65129"/>
    <lineage>
        <taxon>Eukaryota</taxon>
        <taxon>Sar</taxon>
        <taxon>Alveolata</taxon>
        <taxon>Ciliophora</taxon>
        <taxon>Intramacronucleata</taxon>
        <taxon>Oligohymenophorea</taxon>
        <taxon>Peniculida</taxon>
        <taxon>Parameciidae</taxon>
        <taxon>Paramecium</taxon>
    </lineage>
</organism>
<dbReference type="Proteomes" id="UP000692954">
    <property type="component" value="Unassembled WGS sequence"/>
</dbReference>
<dbReference type="GO" id="GO:0006914">
    <property type="term" value="P:autophagy"/>
    <property type="evidence" value="ECO:0007669"/>
    <property type="project" value="UniProtKB-KW"/>
</dbReference>
<evidence type="ECO:0000313" key="3">
    <source>
        <dbReference type="EMBL" id="CAD8063659.1"/>
    </source>
</evidence>
<sequence length="125" mass="14722">MYVQTKSQFKVNHSLEERKRIYSKKQIIHPTKILIILEQFIDNSASYQLCLADPDQLMINFEAEMNQQIKKKIPKAKNISLFFFINKALPQKDFTMGQLQQKMQDKEDGFLYVQVKSLETLGSLY</sequence>
<reference evidence="3" key="1">
    <citation type="submission" date="2021-01" db="EMBL/GenBank/DDBJ databases">
        <authorList>
            <consortium name="Genoscope - CEA"/>
            <person name="William W."/>
        </authorList>
    </citation>
    <scope>NUCLEOTIDE SEQUENCE</scope>
</reference>
<comment type="similarity">
    <text evidence="2">Belongs to the ATG8 family.</text>
</comment>
<dbReference type="PANTHER" id="PTHR10969">
    <property type="entry name" value="MICROTUBULE-ASSOCIATED PROTEINS 1A/1B LIGHT CHAIN 3-RELATED"/>
    <property type="match status" value="1"/>
</dbReference>
<name>A0A8S1L8H4_9CILI</name>
<protein>
    <recommendedName>
        <fullName evidence="2">Autophagy-related protein</fullName>
    </recommendedName>
</protein>
<accession>A0A8S1L8H4</accession>
<keyword evidence="2" id="KW-0072">Autophagy</keyword>
<dbReference type="EMBL" id="CAJJDN010000018">
    <property type="protein sequence ID" value="CAD8063659.1"/>
    <property type="molecule type" value="Genomic_DNA"/>
</dbReference>
<proteinExistence type="inferred from homology"/>
<evidence type="ECO:0000256" key="2">
    <source>
        <dbReference type="RuleBase" id="RU004384"/>
    </source>
</evidence>
<comment type="caution">
    <text evidence="3">The sequence shown here is derived from an EMBL/GenBank/DDBJ whole genome shotgun (WGS) entry which is preliminary data.</text>
</comment>
<dbReference type="OrthoDB" id="6738456at2759"/>